<evidence type="ECO:0000313" key="1">
    <source>
        <dbReference type="EMBL" id="QSG04084.1"/>
    </source>
</evidence>
<gene>
    <name evidence="1" type="ORF">AArcS_2895</name>
</gene>
<evidence type="ECO:0000313" key="2">
    <source>
        <dbReference type="Proteomes" id="UP000663586"/>
    </source>
</evidence>
<dbReference type="KEGG" id="hara:AArcS_2895"/>
<keyword evidence="2" id="KW-1185">Reference proteome</keyword>
<dbReference type="AlphaFoldDB" id="A0A897MUA4"/>
<dbReference type="EMBL" id="CP064786">
    <property type="protein sequence ID" value="QSG04084.1"/>
    <property type="molecule type" value="Genomic_DNA"/>
</dbReference>
<dbReference type="RefSeq" id="WP_238478109.1">
    <property type="nucleotide sequence ID" value="NZ_CP064786.1"/>
</dbReference>
<accession>A0A897MUA4</accession>
<proteinExistence type="predicted"/>
<organism evidence="1 2">
    <name type="scientific">Natranaeroarchaeum sulfidigenes</name>
    <dbReference type="NCBI Taxonomy" id="2784880"/>
    <lineage>
        <taxon>Archaea</taxon>
        <taxon>Methanobacteriati</taxon>
        <taxon>Methanobacteriota</taxon>
        <taxon>Stenosarchaea group</taxon>
        <taxon>Halobacteria</taxon>
        <taxon>Halobacteriales</taxon>
        <taxon>Natronoarchaeaceae</taxon>
        <taxon>Natranaeroarchaeum</taxon>
    </lineage>
</organism>
<protein>
    <submittedName>
        <fullName evidence="1">Uncharacterized protein</fullName>
    </submittedName>
</protein>
<sequence>MERLEAAETEEERTQELYLRVDGIIPSDSPTGDFHRRIIEHFDEDQRIERVHVVSDEDEADEVVQMASPWI</sequence>
<dbReference type="GeneID" id="70686270"/>
<reference evidence="1" key="1">
    <citation type="submission" date="2020-11" db="EMBL/GenBank/DDBJ databases">
        <title>Carbohydrate-dependent, anaerobic sulfur respiration: A novel catabolism in halophilic archaea.</title>
        <authorList>
            <person name="Sorokin D.Y."/>
            <person name="Messina E."/>
            <person name="Smedile F."/>
            <person name="La Cono V."/>
            <person name="Hallsworth J.E."/>
            <person name="Yakimov M.M."/>
        </authorList>
    </citation>
    <scope>NUCLEOTIDE SEQUENCE</scope>
    <source>
        <strain evidence="1">AArc-S</strain>
    </source>
</reference>
<dbReference type="Proteomes" id="UP000663586">
    <property type="component" value="Chromosome"/>
</dbReference>
<name>A0A897MUA4_9EURY</name>